<accession>A0A075R1C0</accession>
<dbReference type="KEGG" id="blr:BRLA_c008950"/>
<dbReference type="EMBL" id="CP007806">
    <property type="protein sequence ID" value="AIG25236.1"/>
    <property type="molecule type" value="Genomic_DNA"/>
</dbReference>
<dbReference type="Proteomes" id="UP000005850">
    <property type="component" value="Chromosome"/>
</dbReference>
<reference evidence="1 2" key="1">
    <citation type="journal article" date="2011" name="J. Bacteriol.">
        <title>Genome sequence of Brevibacillus laterosporus LMG 15441, a pathogen of invertebrates.</title>
        <authorList>
            <person name="Djukic M."/>
            <person name="Poehlein A."/>
            <person name="Thurmer A."/>
            <person name="Daniel R."/>
        </authorList>
    </citation>
    <scope>NUCLEOTIDE SEQUENCE [LARGE SCALE GENOMIC DNA]</scope>
    <source>
        <strain evidence="1 2">LMG 15441</strain>
    </source>
</reference>
<protein>
    <submittedName>
        <fullName evidence="1">Uncharacterized protein</fullName>
    </submittedName>
</protein>
<dbReference type="HOGENOM" id="CLU_3133070_0_0_9"/>
<evidence type="ECO:0000313" key="1">
    <source>
        <dbReference type="EMBL" id="AIG25236.1"/>
    </source>
</evidence>
<proteinExistence type="predicted"/>
<dbReference type="STRING" id="1042163.BRLA_c008950"/>
<name>A0A075R1C0_BRELA</name>
<organism evidence="1 2">
    <name type="scientific">Brevibacillus laterosporus LMG 15441</name>
    <dbReference type="NCBI Taxonomy" id="1042163"/>
    <lineage>
        <taxon>Bacteria</taxon>
        <taxon>Bacillati</taxon>
        <taxon>Bacillota</taxon>
        <taxon>Bacilli</taxon>
        <taxon>Bacillales</taxon>
        <taxon>Paenibacillaceae</taxon>
        <taxon>Brevibacillus</taxon>
    </lineage>
</organism>
<keyword evidence="2" id="KW-1185">Reference proteome</keyword>
<evidence type="ECO:0000313" key="2">
    <source>
        <dbReference type="Proteomes" id="UP000005850"/>
    </source>
</evidence>
<sequence length="49" mass="5700">MKGRKLGWASPSDPYFQNLSLPRVFPSFLSTEELAVKWVKKHSFFLSLK</sequence>
<dbReference type="AlphaFoldDB" id="A0A075R1C0"/>
<gene>
    <name evidence="1" type="ORF">BRLA_c008950</name>
</gene>